<dbReference type="GO" id="GO:0031966">
    <property type="term" value="C:mitochondrial membrane"/>
    <property type="evidence" value="ECO:0007669"/>
    <property type="project" value="TreeGrafter"/>
</dbReference>
<organism evidence="8">
    <name type="scientific">Neodiprion lecontei</name>
    <name type="common">Redheaded pine sawfly</name>
    <dbReference type="NCBI Taxonomy" id="441921"/>
    <lineage>
        <taxon>Eukaryota</taxon>
        <taxon>Metazoa</taxon>
        <taxon>Ecdysozoa</taxon>
        <taxon>Arthropoda</taxon>
        <taxon>Hexapoda</taxon>
        <taxon>Insecta</taxon>
        <taxon>Pterygota</taxon>
        <taxon>Neoptera</taxon>
        <taxon>Endopterygota</taxon>
        <taxon>Hymenoptera</taxon>
        <taxon>Tenthredinoidea</taxon>
        <taxon>Diprionidae</taxon>
        <taxon>Diprioninae</taxon>
        <taxon>Neodiprion</taxon>
    </lineage>
</organism>
<dbReference type="InterPro" id="IPR005349">
    <property type="entry name" value="TMEM14"/>
</dbReference>
<keyword evidence="3 6" id="KW-0812">Transmembrane</keyword>
<dbReference type="RefSeq" id="XP_015509357.1">
    <property type="nucleotide sequence ID" value="XM_015653871.2"/>
</dbReference>
<evidence type="ECO:0000256" key="5">
    <source>
        <dbReference type="ARBA" id="ARBA00023136"/>
    </source>
</evidence>
<dbReference type="AlphaFoldDB" id="A0A6J0B5B6"/>
<dbReference type="PANTHER" id="PTHR12668">
    <property type="entry name" value="TRANSMEMBRANE PROTEIN 14, 15"/>
    <property type="match status" value="1"/>
</dbReference>
<dbReference type="GO" id="GO:0070453">
    <property type="term" value="P:regulation of heme biosynthetic process"/>
    <property type="evidence" value="ECO:0007669"/>
    <property type="project" value="TreeGrafter"/>
</dbReference>
<dbReference type="InParanoid" id="A0A6J0B5B6"/>
<comment type="similarity">
    <text evidence="2">Belongs to the TMEM14 family.</text>
</comment>
<evidence type="ECO:0000256" key="1">
    <source>
        <dbReference type="ARBA" id="ARBA00004370"/>
    </source>
</evidence>
<feature type="transmembrane region" description="Helical" evidence="6">
    <location>
        <begin position="80"/>
        <end position="98"/>
    </location>
</feature>
<dbReference type="Proteomes" id="UP000829291">
    <property type="component" value="Chromosome 3"/>
</dbReference>
<accession>A0A6J0B5B6</accession>
<dbReference type="PANTHER" id="PTHR12668:SF43">
    <property type="entry name" value="TRANSMEMBRANE PROTEIN 14 HOMOLOG"/>
    <property type="match status" value="1"/>
</dbReference>
<dbReference type="Pfam" id="PF03647">
    <property type="entry name" value="Tmemb_14"/>
    <property type="match status" value="1"/>
</dbReference>
<comment type="subcellular location">
    <subcellularLocation>
        <location evidence="1">Membrane</location>
    </subcellularLocation>
</comment>
<keyword evidence="5 6" id="KW-0472">Membrane</keyword>
<evidence type="ECO:0000256" key="3">
    <source>
        <dbReference type="ARBA" id="ARBA00022692"/>
    </source>
</evidence>
<evidence type="ECO:0000256" key="4">
    <source>
        <dbReference type="ARBA" id="ARBA00022989"/>
    </source>
</evidence>
<dbReference type="KEGG" id="nlo:107216628"/>
<proteinExistence type="inferred from homology"/>
<dbReference type="InterPro" id="IPR044890">
    <property type="entry name" value="TMEM14_sf"/>
</dbReference>
<dbReference type="OrthoDB" id="5620at2759"/>
<keyword evidence="7" id="KW-1185">Reference proteome</keyword>
<feature type="transmembrane region" description="Helical" evidence="6">
    <location>
        <begin position="7"/>
        <end position="23"/>
    </location>
</feature>
<sequence length="111" mass="11457">MPLDIPGFAYAATVAAGGILGYVKSNSIPSLGAGLLFGSLLGFGAYQTTQDPNNYGMLLGTSAALGGIMGYRFYNSGKVMPAGVITVISTAMVVRLLVRHFSPSLTGTKHQ</sequence>
<gene>
    <name evidence="8" type="primary">LOC107216628</name>
</gene>
<keyword evidence="4 6" id="KW-1133">Transmembrane helix</keyword>
<name>A0A6J0B5B6_NEOLC</name>
<feature type="transmembrane region" description="Helical" evidence="6">
    <location>
        <begin position="29"/>
        <end position="46"/>
    </location>
</feature>
<evidence type="ECO:0000256" key="2">
    <source>
        <dbReference type="ARBA" id="ARBA00007590"/>
    </source>
</evidence>
<evidence type="ECO:0000313" key="8">
    <source>
        <dbReference type="RefSeq" id="XP_015509357.1"/>
    </source>
</evidence>
<evidence type="ECO:0000256" key="6">
    <source>
        <dbReference type="SAM" id="Phobius"/>
    </source>
</evidence>
<reference evidence="8" key="1">
    <citation type="submission" date="2025-08" db="UniProtKB">
        <authorList>
            <consortium name="RefSeq"/>
        </authorList>
    </citation>
    <scope>IDENTIFICATION</scope>
    <source>
        <tissue evidence="8">Thorax and Abdomen</tissue>
    </source>
</reference>
<protein>
    <submittedName>
        <fullName evidence="8">Transmembrane protein 14C</fullName>
    </submittedName>
</protein>
<dbReference type="Gene3D" id="1.10.10.1740">
    <property type="entry name" value="Transmembrane protein 14-like"/>
    <property type="match status" value="1"/>
</dbReference>
<dbReference type="FunCoup" id="A0A6J0B5B6">
    <property type="interactions" value="654"/>
</dbReference>
<dbReference type="GeneID" id="107216628"/>
<evidence type="ECO:0000313" key="7">
    <source>
        <dbReference type="Proteomes" id="UP000829291"/>
    </source>
</evidence>